<evidence type="ECO:0000256" key="2">
    <source>
        <dbReference type="ARBA" id="ARBA00023002"/>
    </source>
</evidence>
<dbReference type="GO" id="GO:0036243">
    <property type="term" value="F:succinate-semialdehyde dehydrogenase (NADP+) activity"/>
    <property type="evidence" value="ECO:0007669"/>
    <property type="project" value="UniProtKB-EC"/>
</dbReference>
<dbReference type="InterPro" id="IPR029510">
    <property type="entry name" value="Ald_DH_CS_GLU"/>
</dbReference>
<dbReference type="PANTHER" id="PTHR43353:SF5">
    <property type="entry name" value="SUCCINATE-SEMIALDEHYDE DEHYDROGENASE, MITOCHONDRIAL"/>
    <property type="match status" value="1"/>
</dbReference>
<keyword evidence="7" id="KW-1185">Reference proteome</keyword>
<dbReference type="FunFam" id="3.40.309.10:FF:000004">
    <property type="entry name" value="Succinate-semialdehyde dehydrogenase I"/>
    <property type="match status" value="1"/>
</dbReference>
<dbReference type="InterPro" id="IPR050740">
    <property type="entry name" value="Aldehyde_DH_Superfamily"/>
</dbReference>
<evidence type="ECO:0000256" key="3">
    <source>
        <dbReference type="PROSITE-ProRule" id="PRU10007"/>
    </source>
</evidence>
<dbReference type="SUPFAM" id="SSF53720">
    <property type="entry name" value="ALDH-like"/>
    <property type="match status" value="1"/>
</dbReference>
<feature type="domain" description="Aldehyde dehydrogenase" evidence="5">
    <location>
        <begin position="19"/>
        <end position="475"/>
    </location>
</feature>
<dbReference type="AlphaFoldDB" id="A0A024H5I7"/>
<reference evidence="7" key="1">
    <citation type="journal article" date="2014" name="Genome Announc.">
        <title>Genome Sequence of Arthrobacter siccitolerans 4J27, a Xeroprotectant-Producing Desiccation-Tolerant Microorganism.</title>
        <authorList>
            <person name="Manzanera M."/>
            <person name="Santa-Cruz-Calvo L."/>
            <person name="Vilchez J.I."/>
            <person name="Garcia-Fontana C."/>
            <person name="Silva-Castro G.A."/>
            <person name="Calvo C."/>
            <person name="Gonzalez-Lopez J."/>
        </authorList>
    </citation>
    <scope>NUCLEOTIDE SEQUENCE [LARGE SCALE GENOMIC DNA]</scope>
    <source>
        <strain evidence="7">4J27</strain>
    </source>
</reference>
<dbReference type="InterPro" id="IPR016161">
    <property type="entry name" value="Ald_DH/histidinol_DH"/>
</dbReference>
<dbReference type="Gene3D" id="3.40.605.10">
    <property type="entry name" value="Aldehyde Dehydrogenase, Chain A, domain 1"/>
    <property type="match status" value="1"/>
</dbReference>
<sequence length="479" mass="50689">MNLKSARHLVNGTWHTAGTSKDVTDPGNGSTVGEVAWGTAQDATLAADAAAEAFASWSRTTVRNRADLLRNAADLLAERRDELAHTLALEAGKRLPEAQGEVDFSVEYFRWFAEQVRRSTGTVSPPELHGRRHLSLRKPIGVALSLTPWNFPVSIQARKLAAMLAAGCTVVGRVSEKAPLAATGLFEVLHDAGFPAGVVNLVHGPSRDVTAALLQHRAVRAVSFTGSTGVGRQIMASASERVVRPLLELGGNAPFIVFEDADLDAAVEGAVLGRLRNTGQSCVAANRFLVQDSIAEEFARKLGARFDAMSIGHGVPDGGTPVPDLGPMIDADRVSAVQALVDDALERGARRLTQRTSVPGQGAFMAPTLLMDVPGDAPLVGEEVFGPAAGVVTFSSEEDAIRKANATEMGLAAYVWSGNARRAWDVPERLEAGIVGVNDPLPSVAFAPMGGVKQSGLGREGSDLGLEEFEEVQYVAWRP</sequence>
<organism evidence="6 7">
    <name type="scientific">Pseudarthrobacter siccitolerans</name>
    <dbReference type="NCBI Taxonomy" id="861266"/>
    <lineage>
        <taxon>Bacteria</taxon>
        <taxon>Bacillati</taxon>
        <taxon>Actinomycetota</taxon>
        <taxon>Actinomycetes</taxon>
        <taxon>Micrococcales</taxon>
        <taxon>Micrococcaceae</taxon>
        <taxon>Pseudarthrobacter</taxon>
    </lineage>
</organism>
<dbReference type="Proteomes" id="UP000035722">
    <property type="component" value="Unassembled WGS sequence"/>
</dbReference>
<dbReference type="OrthoDB" id="6882680at2"/>
<evidence type="ECO:0000313" key="6">
    <source>
        <dbReference type="EMBL" id="CCQ47278.1"/>
    </source>
</evidence>
<dbReference type="CDD" id="cd07103">
    <property type="entry name" value="ALDH_F5_SSADH_GabD"/>
    <property type="match status" value="1"/>
</dbReference>
<evidence type="ECO:0000256" key="4">
    <source>
        <dbReference type="RuleBase" id="RU003345"/>
    </source>
</evidence>
<dbReference type="GO" id="GO:0004777">
    <property type="term" value="F:succinate-semialdehyde dehydrogenase (NAD+) activity"/>
    <property type="evidence" value="ECO:0007669"/>
    <property type="project" value="TreeGrafter"/>
</dbReference>
<dbReference type="PANTHER" id="PTHR43353">
    <property type="entry name" value="SUCCINATE-SEMIALDEHYDE DEHYDROGENASE, MITOCHONDRIAL"/>
    <property type="match status" value="1"/>
</dbReference>
<dbReference type="InterPro" id="IPR016163">
    <property type="entry name" value="Ald_DH_C"/>
</dbReference>
<dbReference type="InterPro" id="IPR016162">
    <property type="entry name" value="Ald_DH_N"/>
</dbReference>
<dbReference type="RefSeq" id="WP_050056137.1">
    <property type="nucleotide sequence ID" value="NZ_CAQI01000048.1"/>
</dbReference>
<evidence type="ECO:0000259" key="5">
    <source>
        <dbReference type="Pfam" id="PF00171"/>
    </source>
</evidence>
<dbReference type="InterPro" id="IPR016160">
    <property type="entry name" value="Ald_DH_CS_CYS"/>
</dbReference>
<dbReference type="PROSITE" id="PS00070">
    <property type="entry name" value="ALDEHYDE_DEHYDR_CYS"/>
    <property type="match status" value="1"/>
</dbReference>
<dbReference type="STRING" id="861266.ARTSIC4J27_3258"/>
<evidence type="ECO:0000313" key="7">
    <source>
        <dbReference type="Proteomes" id="UP000035722"/>
    </source>
</evidence>
<gene>
    <name evidence="6" type="primary">gabD</name>
    <name evidence="6" type="ORF">ARTSIC4J27_3258</name>
</gene>
<proteinExistence type="inferred from homology"/>
<feature type="active site" evidence="3">
    <location>
        <position position="248"/>
    </location>
</feature>
<dbReference type="InterPro" id="IPR015590">
    <property type="entry name" value="Aldehyde_DH_dom"/>
</dbReference>
<comment type="similarity">
    <text evidence="1 4">Belongs to the aldehyde dehydrogenase family.</text>
</comment>
<accession>A0A024H5I7</accession>
<keyword evidence="2 4" id="KW-0560">Oxidoreductase</keyword>
<dbReference type="GO" id="GO:0009450">
    <property type="term" value="P:gamma-aminobutyric acid catabolic process"/>
    <property type="evidence" value="ECO:0007669"/>
    <property type="project" value="TreeGrafter"/>
</dbReference>
<dbReference type="PROSITE" id="PS00687">
    <property type="entry name" value="ALDEHYDE_DEHYDR_GLU"/>
    <property type="match status" value="1"/>
</dbReference>
<dbReference type="Pfam" id="PF00171">
    <property type="entry name" value="Aldedh"/>
    <property type="match status" value="1"/>
</dbReference>
<protein>
    <submittedName>
        <fullName evidence="6">Succinate-semialdehyde dehydrogenase [NADP+]</fullName>
        <ecNumber evidence="6">1.2.1.79</ecNumber>
    </submittedName>
</protein>
<dbReference type="Gene3D" id="3.40.309.10">
    <property type="entry name" value="Aldehyde Dehydrogenase, Chain A, domain 2"/>
    <property type="match status" value="1"/>
</dbReference>
<dbReference type="EC" id="1.2.1.79" evidence="6"/>
<dbReference type="EMBL" id="CAQI01000048">
    <property type="protein sequence ID" value="CCQ47278.1"/>
    <property type="molecule type" value="Genomic_DNA"/>
</dbReference>
<comment type="caution">
    <text evidence="6">The sequence shown here is derived from an EMBL/GenBank/DDBJ whole genome shotgun (WGS) entry which is preliminary data.</text>
</comment>
<dbReference type="FunFam" id="3.40.605.10:FF:000007">
    <property type="entry name" value="NAD/NADP-dependent betaine aldehyde dehydrogenase"/>
    <property type="match status" value="1"/>
</dbReference>
<name>A0A024H5I7_9MICC</name>
<evidence type="ECO:0000256" key="1">
    <source>
        <dbReference type="ARBA" id="ARBA00009986"/>
    </source>
</evidence>